<dbReference type="AlphaFoldDB" id="A0A6F8U225"/>
<evidence type="ECO:0000256" key="4">
    <source>
        <dbReference type="ARBA" id="ARBA00023172"/>
    </source>
</evidence>
<feature type="domain" description="Core-binding (CB)" evidence="8">
    <location>
        <begin position="94"/>
        <end position="175"/>
    </location>
</feature>
<reference evidence="9 10" key="1">
    <citation type="submission" date="2020-03" db="EMBL/GenBank/DDBJ databases">
        <title>Complete Genome Sequence of Halomonas hydrothermalis Strain Slthf2, Halophilic Bacterium Isolated from Deep-Sea Hydrothermal-Vent Environments.</title>
        <authorList>
            <person name="Takeyama N."/>
            <person name="Huang M."/>
            <person name="Sato K."/>
            <person name="Galipon J."/>
            <person name="Arakawa K."/>
        </authorList>
    </citation>
    <scope>NUCLEOTIDE SEQUENCE [LARGE SCALE GENOMIC DNA]</scope>
    <source>
        <strain evidence="9 10">Slthf2</strain>
    </source>
</reference>
<keyword evidence="2" id="KW-0229">DNA integration</keyword>
<dbReference type="Pfam" id="PF22022">
    <property type="entry name" value="Phage_int_M"/>
    <property type="match status" value="1"/>
</dbReference>
<dbReference type="EMBL" id="AP022843">
    <property type="protein sequence ID" value="BCB07244.1"/>
    <property type="molecule type" value="Genomic_DNA"/>
</dbReference>
<sequence>MAIHKLSPRKVATAGPGKHEDGGGLRLVVSGGGAKKWVLRFTLKGKRREMGLGSFPDTGLADARRKAEHYRRLAKDGADPIQARDAEQQETSTPTFTSCAARYIQSHRRSWRNAKHARQWVSTLKTYARPVIGNMPVDEIDTQDIVSILNPIWTSKTETAKRVQGRIENVLDYAAAHKYRDESNPARWRGHLDKLLAKPSRVKRVSHHPAMPYDEVAAFMAELQGYTSISSKALQFLILTATRTSEVLRTEWPEIDLENATWTIPAERMKARREHRVPLPTQAMSLLSDLPRVQGNPYVFPGARLGRPLSNMAMLQLMRGMGYGVGGKRGDYVPHGFRSSFRDWSGEVSSYPRDVAEMALAHTIENKVEAAYRRGDLFEKRRAMMQEWADYLG</sequence>
<dbReference type="InterPro" id="IPR002104">
    <property type="entry name" value="Integrase_catalytic"/>
</dbReference>
<dbReference type="PANTHER" id="PTHR30629:SF2">
    <property type="entry name" value="PROPHAGE INTEGRASE INTS-RELATED"/>
    <property type="match status" value="1"/>
</dbReference>
<name>A0A6F8U225_9GAMM</name>
<organism evidence="9 10">
    <name type="scientific">Halomonas hydrothermalis</name>
    <dbReference type="NCBI Taxonomy" id="115561"/>
    <lineage>
        <taxon>Bacteria</taxon>
        <taxon>Pseudomonadati</taxon>
        <taxon>Pseudomonadota</taxon>
        <taxon>Gammaproteobacteria</taxon>
        <taxon>Oceanospirillales</taxon>
        <taxon>Halomonadaceae</taxon>
        <taxon>Halomonas</taxon>
    </lineage>
</organism>
<dbReference type="InterPro" id="IPR044068">
    <property type="entry name" value="CB"/>
</dbReference>
<dbReference type="RefSeq" id="WP_172420322.1">
    <property type="nucleotide sequence ID" value="NZ_AP022843.1"/>
</dbReference>
<dbReference type="InterPro" id="IPR025166">
    <property type="entry name" value="Integrase_DNA_bind_dom"/>
</dbReference>
<evidence type="ECO:0000256" key="1">
    <source>
        <dbReference type="ARBA" id="ARBA00008857"/>
    </source>
</evidence>
<evidence type="ECO:0000256" key="2">
    <source>
        <dbReference type="ARBA" id="ARBA00022908"/>
    </source>
</evidence>
<dbReference type="InterPro" id="IPR010998">
    <property type="entry name" value="Integrase_recombinase_N"/>
</dbReference>
<keyword evidence="10" id="KW-1185">Reference proteome</keyword>
<keyword evidence="4" id="KW-0233">DNA recombination</keyword>
<dbReference type="PANTHER" id="PTHR30629">
    <property type="entry name" value="PROPHAGE INTEGRASE"/>
    <property type="match status" value="1"/>
</dbReference>
<feature type="region of interest" description="Disordered" evidence="6">
    <location>
        <begin position="1"/>
        <end position="23"/>
    </location>
</feature>
<dbReference type="Pfam" id="PF13356">
    <property type="entry name" value="Arm-DNA-bind_3"/>
    <property type="match status" value="1"/>
</dbReference>
<comment type="similarity">
    <text evidence="1">Belongs to the 'phage' integrase family.</text>
</comment>
<protein>
    <submittedName>
        <fullName evidence="9">Phage integrase</fullName>
    </submittedName>
</protein>
<dbReference type="Pfam" id="PF00589">
    <property type="entry name" value="Phage_integrase"/>
    <property type="match status" value="1"/>
</dbReference>
<evidence type="ECO:0000256" key="5">
    <source>
        <dbReference type="PROSITE-ProRule" id="PRU01248"/>
    </source>
</evidence>
<dbReference type="GO" id="GO:0015074">
    <property type="term" value="P:DNA integration"/>
    <property type="evidence" value="ECO:0007669"/>
    <property type="project" value="UniProtKB-KW"/>
</dbReference>
<evidence type="ECO:0000259" key="8">
    <source>
        <dbReference type="PROSITE" id="PS51900"/>
    </source>
</evidence>
<keyword evidence="3 5" id="KW-0238">DNA-binding</keyword>
<dbReference type="Gene3D" id="1.10.443.10">
    <property type="entry name" value="Intergrase catalytic core"/>
    <property type="match status" value="1"/>
</dbReference>
<evidence type="ECO:0000256" key="3">
    <source>
        <dbReference type="ARBA" id="ARBA00023125"/>
    </source>
</evidence>
<dbReference type="InterPro" id="IPR053876">
    <property type="entry name" value="Phage_int_M"/>
</dbReference>
<dbReference type="GO" id="GO:0006310">
    <property type="term" value="P:DNA recombination"/>
    <property type="evidence" value="ECO:0007669"/>
    <property type="project" value="UniProtKB-KW"/>
</dbReference>
<evidence type="ECO:0000259" key="7">
    <source>
        <dbReference type="PROSITE" id="PS51898"/>
    </source>
</evidence>
<dbReference type="InterPro" id="IPR050808">
    <property type="entry name" value="Phage_Integrase"/>
</dbReference>
<evidence type="ECO:0000256" key="6">
    <source>
        <dbReference type="SAM" id="MobiDB-lite"/>
    </source>
</evidence>
<dbReference type="GO" id="GO:0003677">
    <property type="term" value="F:DNA binding"/>
    <property type="evidence" value="ECO:0007669"/>
    <property type="project" value="UniProtKB-UniRule"/>
</dbReference>
<dbReference type="InterPro" id="IPR038488">
    <property type="entry name" value="Integrase_DNA-bd_sf"/>
</dbReference>
<dbReference type="InterPro" id="IPR011010">
    <property type="entry name" value="DNA_brk_join_enz"/>
</dbReference>
<dbReference type="CDD" id="cd00801">
    <property type="entry name" value="INT_P4_C"/>
    <property type="match status" value="1"/>
</dbReference>
<evidence type="ECO:0000313" key="10">
    <source>
        <dbReference type="Proteomes" id="UP000502259"/>
    </source>
</evidence>
<proteinExistence type="inferred from homology"/>
<gene>
    <name evidence="9" type="ORF">HHSLTHF2_11340</name>
</gene>
<feature type="domain" description="Tyr recombinase" evidence="7">
    <location>
        <begin position="206"/>
        <end position="385"/>
    </location>
</feature>
<dbReference type="Proteomes" id="UP000502259">
    <property type="component" value="Chromosome"/>
</dbReference>
<dbReference type="PROSITE" id="PS51900">
    <property type="entry name" value="CB"/>
    <property type="match status" value="1"/>
</dbReference>
<dbReference type="SUPFAM" id="SSF56349">
    <property type="entry name" value="DNA breaking-rejoining enzymes"/>
    <property type="match status" value="1"/>
</dbReference>
<dbReference type="PROSITE" id="PS51898">
    <property type="entry name" value="TYR_RECOMBINASE"/>
    <property type="match status" value="1"/>
</dbReference>
<accession>A0A6F8U225</accession>
<dbReference type="Gene3D" id="3.30.160.390">
    <property type="entry name" value="Integrase, DNA-binding domain"/>
    <property type="match status" value="1"/>
</dbReference>
<dbReference type="InterPro" id="IPR013762">
    <property type="entry name" value="Integrase-like_cat_sf"/>
</dbReference>
<evidence type="ECO:0000313" key="9">
    <source>
        <dbReference type="EMBL" id="BCB07244.1"/>
    </source>
</evidence>
<dbReference type="Gene3D" id="1.10.150.130">
    <property type="match status" value="1"/>
</dbReference>